<keyword evidence="2" id="KW-1133">Transmembrane helix</keyword>
<accession>A0A4V0Y8V5</accession>
<proteinExistence type="predicted"/>
<sequence>MVDLSGGPDGPIEHGFSNSVFIVPGAIIFGLSAFFGWKLYQSIKDKEKKKEEKKKLKQKKKKINIASNKMVVGRLF</sequence>
<keyword evidence="1" id="KW-0175">Coiled coil</keyword>
<reference evidence="3" key="1">
    <citation type="submission" date="2019-04" db="EMBL/GenBank/DDBJ databases">
        <title>Analysis of the testis transcriptome of the Chagas disease vector Rhodnius prolixus.</title>
        <authorList>
            <person name="Cesar J."/>
            <person name="Ribeiro J.M."/>
            <person name="Pereira M.H."/>
            <person name="Araujo R.N."/>
            <person name="Gontijo N.F."/>
            <person name="Pessoa G."/>
            <person name="Sant'Anna M.V."/>
            <person name="Sorgine M.H."/>
            <person name="Majerowicz D."/>
            <person name="Carvalho A.B."/>
            <person name="Braz G."/>
            <person name="Mesquita R."/>
            <person name="Lagerblad P.O."/>
            <person name="Koerich L.B."/>
        </authorList>
    </citation>
    <scope>NUCLEOTIDE SEQUENCE</scope>
</reference>
<dbReference type="EMBL" id="GHKJ01001284">
    <property type="protein sequence ID" value="MOY46314.1"/>
    <property type="molecule type" value="Transcribed_RNA"/>
</dbReference>
<feature type="transmembrane region" description="Helical" evidence="2">
    <location>
        <begin position="20"/>
        <end position="40"/>
    </location>
</feature>
<evidence type="ECO:0000256" key="2">
    <source>
        <dbReference type="SAM" id="Phobius"/>
    </source>
</evidence>
<feature type="coiled-coil region" evidence="1">
    <location>
        <begin position="39"/>
        <end position="69"/>
    </location>
</feature>
<dbReference type="AlphaFoldDB" id="A0A4V0Y8V5"/>
<protein>
    <submittedName>
        <fullName evidence="3">Uncharacterized protein</fullName>
    </submittedName>
</protein>
<evidence type="ECO:0000313" key="3">
    <source>
        <dbReference type="EMBL" id="MOY46314.1"/>
    </source>
</evidence>
<keyword evidence="2" id="KW-0812">Transmembrane</keyword>
<evidence type="ECO:0000256" key="1">
    <source>
        <dbReference type="SAM" id="Coils"/>
    </source>
</evidence>
<organism evidence="3">
    <name type="scientific">Rhodnius prolixus</name>
    <name type="common">Triatomid bug</name>
    <dbReference type="NCBI Taxonomy" id="13249"/>
    <lineage>
        <taxon>Eukaryota</taxon>
        <taxon>Metazoa</taxon>
        <taxon>Ecdysozoa</taxon>
        <taxon>Arthropoda</taxon>
        <taxon>Hexapoda</taxon>
        <taxon>Insecta</taxon>
        <taxon>Pterygota</taxon>
        <taxon>Neoptera</taxon>
        <taxon>Paraneoptera</taxon>
        <taxon>Hemiptera</taxon>
        <taxon>Heteroptera</taxon>
        <taxon>Panheteroptera</taxon>
        <taxon>Cimicomorpha</taxon>
        <taxon>Reduviidae</taxon>
        <taxon>Triatominae</taxon>
        <taxon>Rhodnius</taxon>
    </lineage>
</organism>
<name>A0A4V0Y8V5_RHOPR</name>
<keyword evidence="2" id="KW-0472">Membrane</keyword>